<organism evidence="2 3">
    <name type="scientific">Vespula squamosa</name>
    <name type="common">Southern yellow jacket</name>
    <name type="synonym">Wasp</name>
    <dbReference type="NCBI Taxonomy" id="30214"/>
    <lineage>
        <taxon>Eukaryota</taxon>
        <taxon>Metazoa</taxon>
        <taxon>Ecdysozoa</taxon>
        <taxon>Arthropoda</taxon>
        <taxon>Hexapoda</taxon>
        <taxon>Insecta</taxon>
        <taxon>Pterygota</taxon>
        <taxon>Neoptera</taxon>
        <taxon>Endopterygota</taxon>
        <taxon>Hymenoptera</taxon>
        <taxon>Apocrita</taxon>
        <taxon>Aculeata</taxon>
        <taxon>Vespoidea</taxon>
        <taxon>Vespidae</taxon>
        <taxon>Vespinae</taxon>
        <taxon>Vespula</taxon>
    </lineage>
</organism>
<evidence type="ECO:0000313" key="2">
    <source>
        <dbReference type="EMBL" id="KAL2720059.1"/>
    </source>
</evidence>
<evidence type="ECO:0000313" key="3">
    <source>
        <dbReference type="Proteomes" id="UP001607302"/>
    </source>
</evidence>
<evidence type="ECO:0000256" key="1">
    <source>
        <dbReference type="SAM" id="Phobius"/>
    </source>
</evidence>
<keyword evidence="1" id="KW-1133">Transmembrane helix</keyword>
<feature type="transmembrane region" description="Helical" evidence="1">
    <location>
        <begin position="73"/>
        <end position="88"/>
    </location>
</feature>
<feature type="transmembrane region" description="Helical" evidence="1">
    <location>
        <begin position="109"/>
        <end position="129"/>
    </location>
</feature>
<accession>A0ABD2AHG0</accession>
<reference evidence="2 3" key="1">
    <citation type="journal article" date="2024" name="Ann. Entomol. Soc. Am.">
        <title>Genomic analyses of the southern and eastern yellowjacket wasps (Hymenoptera: Vespidae) reveal evolutionary signatures of social life.</title>
        <authorList>
            <person name="Catto M.A."/>
            <person name="Caine P.B."/>
            <person name="Orr S.E."/>
            <person name="Hunt B.G."/>
            <person name="Goodisman M.A.D."/>
        </authorList>
    </citation>
    <scope>NUCLEOTIDE SEQUENCE [LARGE SCALE GENOMIC DNA]</scope>
    <source>
        <strain evidence="2">233</strain>
        <tissue evidence="2">Head and thorax</tissue>
    </source>
</reference>
<comment type="caution">
    <text evidence="2">The sequence shown here is derived from an EMBL/GenBank/DDBJ whole genome shotgun (WGS) entry which is preliminary data.</text>
</comment>
<gene>
    <name evidence="2" type="ORF">V1478_010325</name>
</gene>
<protein>
    <recommendedName>
        <fullName evidence="4">Transmembrane protein</fullName>
    </recommendedName>
</protein>
<name>A0ABD2AHG0_VESSQ</name>
<keyword evidence="1" id="KW-0812">Transmembrane</keyword>
<keyword evidence="1" id="KW-0472">Membrane</keyword>
<evidence type="ECO:0008006" key="4">
    <source>
        <dbReference type="Google" id="ProtNLM"/>
    </source>
</evidence>
<proteinExistence type="predicted"/>
<dbReference type="Proteomes" id="UP001607302">
    <property type="component" value="Unassembled WGS sequence"/>
</dbReference>
<dbReference type="EMBL" id="JAUDFV010000147">
    <property type="protein sequence ID" value="KAL2720059.1"/>
    <property type="molecule type" value="Genomic_DNA"/>
</dbReference>
<sequence>MWKFQLVYYANTFFVYITTFDHSSFHLHNFFTILFLTPKINFDGEQQIQISLPCWKGNENETSISNDCKPNTIVYYYLLSLFLILKFMRVFVPPSAKRRAQKRLERIRFVFLPFSFMSAIIRLSLLQLYQRKRVEMCYYLLMQK</sequence>
<keyword evidence="3" id="KW-1185">Reference proteome</keyword>
<dbReference type="AlphaFoldDB" id="A0ABD2AHG0"/>